<dbReference type="GO" id="GO:0016020">
    <property type="term" value="C:membrane"/>
    <property type="evidence" value="ECO:0007669"/>
    <property type="project" value="UniProtKB-SubCell"/>
</dbReference>
<dbReference type="PANTHER" id="PTHR33048">
    <property type="entry name" value="PTH11-LIKE INTEGRAL MEMBRANE PROTEIN (AFU_ORTHOLOGUE AFUA_5G11245)"/>
    <property type="match status" value="1"/>
</dbReference>
<organism evidence="10">
    <name type="scientific">Metarhizium acridum (strain CQMa 102)</name>
    <dbReference type="NCBI Taxonomy" id="655827"/>
    <lineage>
        <taxon>Eukaryota</taxon>
        <taxon>Fungi</taxon>
        <taxon>Dikarya</taxon>
        <taxon>Ascomycota</taxon>
        <taxon>Pezizomycotina</taxon>
        <taxon>Sordariomycetes</taxon>
        <taxon>Hypocreomycetidae</taxon>
        <taxon>Hypocreales</taxon>
        <taxon>Clavicipitaceae</taxon>
        <taxon>Metarhizium</taxon>
    </lineage>
</organism>
<dbReference type="GeneID" id="19252134"/>
<feature type="transmembrane region" description="Helical" evidence="7">
    <location>
        <begin position="178"/>
        <end position="197"/>
    </location>
</feature>
<dbReference type="Proteomes" id="UP000002499">
    <property type="component" value="Unassembled WGS sequence"/>
</dbReference>
<keyword evidence="10" id="KW-1185">Reference proteome</keyword>
<evidence type="ECO:0000313" key="10">
    <source>
        <dbReference type="Proteomes" id="UP000002499"/>
    </source>
</evidence>
<feature type="compositionally biased region" description="Polar residues" evidence="6">
    <location>
        <begin position="315"/>
        <end position="324"/>
    </location>
</feature>
<dbReference type="EMBL" id="GL698555">
    <property type="protein sequence ID" value="EFY86158.1"/>
    <property type="molecule type" value="Genomic_DNA"/>
</dbReference>
<dbReference type="HOGENOM" id="CLU_028200_0_0_1"/>
<name>E9ED75_METAQ</name>
<evidence type="ECO:0000313" key="9">
    <source>
        <dbReference type="EMBL" id="EFY86158.1"/>
    </source>
</evidence>
<dbReference type="OrthoDB" id="3934549at2759"/>
<dbReference type="InterPro" id="IPR049326">
    <property type="entry name" value="Rhodopsin_dom_fungi"/>
</dbReference>
<proteinExistence type="inferred from homology"/>
<comment type="subcellular location">
    <subcellularLocation>
        <location evidence="1">Membrane</location>
        <topology evidence="1">Multi-pass membrane protein</topology>
    </subcellularLocation>
</comment>
<evidence type="ECO:0000256" key="5">
    <source>
        <dbReference type="ARBA" id="ARBA00038359"/>
    </source>
</evidence>
<accession>E9ED75</accession>
<dbReference type="RefSeq" id="XP_007814163.1">
    <property type="nucleotide sequence ID" value="XM_007815972.1"/>
</dbReference>
<feature type="transmembrane region" description="Helical" evidence="7">
    <location>
        <begin position="66"/>
        <end position="87"/>
    </location>
</feature>
<dbReference type="PANTHER" id="PTHR33048:SF151">
    <property type="entry name" value="INTEGRAL MEMBRANE PROTEIN"/>
    <property type="match status" value="1"/>
</dbReference>
<feature type="compositionally biased region" description="Polar residues" evidence="6">
    <location>
        <begin position="407"/>
        <end position="417"/>
    </location>
</feature>
<evidence type="ECO:0000256" key="2">
    <source>
        <dbReference type="ARBA" id="ARBA00022692"/>
    </source>
</evidence>
<evidence type="ECO:0000256" key="7">
    <source>
        <dbReference type="SAM" id="Phobius"/>
    </source>
</evidence>
<dbReference type="KEGG" id="maw:19252134"/>
<feature type="transmembrane region" description="Helical" evidence="7">
    <location>
        <begin position="260"/>
        <end position="284"/>
    </location>
</feature>
<evidence type="ECO:0000256" key="4">
    <source>
        <dbReference type="ARBA" id="ARBA00023136"/>
    </source>
</evidence>
<sequence length="417" mass="46294">MASDDSESKLPGLPGYDAQNLQPWAVQVVVSVTALALVTVGLRLLSRRIKHQQLWLDDKMIMFSMGWNLVVVGFIFAMYSSGMGLHADQVDPADIVMVAKWLVVAEVLYAWNLGWTKMSVLLMYYRIFRLPYFKKMAWVVGAFVWAWVVCITFLFIFICTPVQKLWYPQIPGRCISQVGTWISNAASTIFTDLVILMMPIPQIWKLQLRRTEKIGLTLAFSLGFFVVFASAYRTSVLFTYTAKDPTYTLTPTVGWTAIEMSAGIVSACLPTLLPIVLCCARAFGLTRTASVLSRDINAQPTFGGSRGNRSKLKSGPNTLTNFSTRDGDDDGHKGEDNPFYGLPRNAESESVISHPTDSRSETPEAATLEPSLRPDTKGYGHSVKSYTGKGTGSHDDDIPLKGIRVQTDFTSTTSRRH</sequence>
<dbReference type="eggNOG" id="ENOG502SJK4">
    <property type="taxonomic scope" value="Eukaryota"/>
</dbReference>
<feature type="region of interest" description="Disordered" evidence="6">
    <location>
        <begin position="297"/>
        <end position="417"/>
    </location>
</feature>
<feature type="transmembrane region" description="Helical" evidence="7">
    <location>
        <begin position="107"/>
        <end position="125"/>
    </location>
</feature>
<keyword evidence="2 7" id="KW-0812">Transmembrane</keyword>
<evidence type="ECO:0000259" key="8">
    <source>
        <dbReference type="Pfam" id="PF20684"/>
    </source>
</evidence>
<feature type="transmembrane region" description="Helical" evidence="7">
    <location>
        <begin position="218"/>
        <end position="240"/>
    </location>
</feature>
<feature type="domain" description="Rhodopsin" evidence="8">
    <location>
        <begin position="42"/>
        <end position="275"/>
    </location>
</feature>
<keyword evidence="4 7" id="KW-0472">Membrane</keyword>
<dbReference type="Pfam" id="PF20684">
    <property type="entry name" value="Fung_rhodopsin"/>
    <property type="match status" value="1"/>
</dbReference>
<keyword evidence="3 7" id="KW-1133">Transmembrane helix</keyword>
<evidence type="ECO:0000256" key="6">
    <source>
        <dbReference type="SAM" id="MobiDB-lite"/>
    </source>
</evidence>
<feature type="transmembrane region" description="Helical" evidence="7">
    <location>
        <begin position="24"/>
        <end position="45"/>
    </location>
</feature>
<evidence type="ECO:0000256" key="1">
    <source>
        <dbReference type="ARBA" id="ARBA00004141"/>
    </source>
</evidence>
<dbReference type="InterPro" id="IPR052337">
    <property type="entry name" value="SAT4-like"/>
</dbReference>
<comment type="similarity">
    <text evidence="5">Belongs to the SAT4 family.</text>
</comment>
<gene>
    <name evidence="9" type="ORF">MAC_07823</name>
</gene>
<feature type="transmembrane region" description="Helical" evidence="7">
    <location>
        <begin position="137"/>
        <end position="158"/>
    </location>
</feature>
<evidence type="ECO:0000256" key="3">
    <source>
        <dbReference type="ARBA" id="ARBA00022989"/>
    </source>
</evidence>
<protein>
    <recommendedName>
        <fullName evidence="8">Rhodopsin domain-containing protein</fullName>
    </recommendedName>
</protein>
<reference evidence="9 10" key="1">
    <citation type="journal article" date="2011" name="PLoS Genet.">
        <title>Genome sequencing and comparative transcriptomics of the model entomopathogenic fungi Metarhizium anisopliae and M. acridum.</title>
        <authorList>
            <person name="Gao Q."/>
            <person name="Jin K."/>
            <person name="Ying S.H."/>
            <person name="Zhang Y."/>
            <person name="Xiao G."/>
            <person name="Shang Y."/>
            <person name="Duan Z."/>
            <person name="Hu X."/>
            <person name="Xie X.Q."/>
            <person name="Zhou G."/>
            <person name="Peng G."/>
            <person name="Luo Z."/>
            <person name="Huang W."/>
            <person name="Wang B."/>
            <person name="Fang W."/>
            <person name="Wang S."/>
            <person name="Zhong Y."/>
            <person name="Ma L.J."/>
            <person name="St Leger R.J."/>
            <person name="Zhao G.P."/>
            <person name="Pei Y."/>
            <person name="Feng M.G."/>
            <person name="Xia Y."/>
            <person name="Wang C."/>
        </authorList>
    </citation>
    <scope>NUCLEOTIDE SEQUENCE [LARGE SCALE GENOMIC DNA]</scope>
    <source>
        <strain evidence="9 10">CQMa 102</strain>
    </source>
</reference>
<dbReference type="OMA" id="ILYAWNL"/>
<dbReference type="InParanoid" id="E9ED75"/>
<dbReference type="AlphaFoldDB" id="E9ED75"/>